<organism evidence="1 2">
    <name type="scientific">Collybia nuda</name>
    <dbReference type="NCBI Taxonomy" id="64659"/>
    <lineage>
        <taxon>Eukaryota</taxon>
        <taxon>Fungi</taxon>
        <taxon>Dikarya</taxon>
        <taxon>Basidiomycota</taxon>
        <taxon>Agaricomycotina</taxon>
        <taxon>Agaricomycetes</taxon>
        <taxon>Agaricomycetidae</taxon>
        <taxon>Agaricales</taxon>
        <taxon>Tricholomatineae</taxon>
        <taxon>Clitocybaceae</taxon>
        <taxon>Collybia</taxon>
    </lineage>
</organism>
<dbReference type="OrthoDB" id="10251155at2759"/>
<proteinExistence type="predicted"/>
<gene>
    <name evidence="1" type="ORF">BDZ94DRAFT_1228080</name>
</gene>
<dbReference type="AlphaFoldDB" id="A0A9P6CCP8"/>
<dbReference type="EMBL" id="MU150375">
    <property type="protein sequence ID" value="KAF9457345.1"/>
    <property type="molecule type" value="Genomic_DNA"/>
</dbReference>
<name>A0A9P6CCP8_9AGAR</name>
<comment type="caution">
    <text evidence="1">The sequence shown here is derived from an EMBL/GenBank/DDBJ whole genome shotgun (WGS) entry which is preliminary data.</text>
</comment>
<accession>A0A9P6CCP8</accession>
<evidence type="ECO:0000313" key="1">
    <source>
        <dbReference type="EMBL" id="KAF9457345.1"/>
    </source>
</evidence>
<sequence length="224" mass="26244">MSLHAAQHHERHSIDHAHNVIESEIWWNPPAPDAAAWIAPMVEDPHLTLEEIKIRESRAHVDHVWDMVPFWIRGIEAAERGEMLKLEQFLETLRIASDTWSNARSDNLWTNVDPIRGWGDAWEMEEQNSKNQMYDWKFGFKVHAWSTNNKTLSSADTNGPNIPRTQQRQQSRIKNGLNLRENHPGDTYEFVEEVARRQAAGDERKQQMHIFFNVCEDRPFEISD</sequence>
<dbReference type="Proteomes" id="UP000807353">
    <property type="component" value="Unassembled WGS sequence"/>
</dbReference>
<keyword evidence="2" id="KW-1185">Reference proteome</keyword>
<protein>
    <submittedName>
        <fullName evidence="1">Uncharacterized protein</fullName>
    </submittedName>
</protein>
<evidence type="ECO:0000313" key="2">
    <source>
        <dbReference type="Proteomes" id="UP000807353"/>
    </source>
</evidence>
<reference evidence="1" key="1">
    <citation type="submission" date="2020-11" db="EMBL/GenBank/DDBJ databases">
        <authorList>
            <consortium name="DOE Joint Genome Institute"/>
            <person name="Ahrendt S."/>
            <person name="Riley R."/>
            <person name="Andreopoulos W."/>
            <person name="Labutti K."/>
            <person name="Pangilinan J."/>
            <person name="Ruiz-Duenas F.J."/>
            <person name="Barrasa J.M."/>
            <person name="Sanchez-Garcia M."/>
            <person name="Camarero S."/>
            <person name="Miyauchi S."/>
            <person name="Serrano A."/>
            <person name="Linde D."/>
            <person name="Babiker R."/>
            <person name="Drula E."/>
            <person name="Ayuso-Fernandez I."/>
            <person name="Pacheco R."/>
            <person name="Padilla G."/>
            <person name="Ferreira P."/>
            <person name="Barriuso J."/>
            <person name="Kellner H."/>
            <person name="Castanera R."/>
            <person name="Alfaro M."/>
            <person name="Ramirez L."/>
            <person name="Pisabarro A.G."/>
            <person name="Kuo A."/>
            <person name="Tritt A."/>
            <person name="Lipzen A."/>
            <person name="He G."/>
            <person name="Yan M."/>
            <person name="Ng V."/>
            <person name="Cullen D."/>
            <person name="Martin F."/>
            <person name="Rosso M.-N."/>
            <person name="Henrissat B."/>
            <person name="Hibbett D."/>
            <person name="Martinez A.T."/>
            <person name="Grigoriev I.V."/>
        </authorList>
    </citation>
    <scope>NUCLEOTIDE SEQUENCE</scope>
    <source>
        <strain evidence="1">CBS 247.69</strain>
    </source>
</reference>